<proteinExistence type="inferred from homology"/>
<dbReference type="Pfam" id="PF00753">
    <property type="entry name" value="Lactamase_B"/>
    <property type="match status" value="1"/>
</dbReference>
<dbReference type="InterPro" id="IPR001279">
    <property type="entry name" value="Metallo-B-lactamas"/>
</dbReference>
<dbReference type="PANTHER" id="PTHR42951">
    <property type="entry name" value="METALLO-BETA-LACTAMASE DOMAIN-CONTAINING"/>
    <property type="match status" value="1"/>
</dbReference>
<name>A0A0N7KBJ4_9GAMM</name>
<protein>
    <recommendedName>
        <fullName evidence="3">Metallo-beta-lactamase domain-containing protein</fullName>
    </recommendedName>
</protein>
<gene>
    <name evidence="4" type="ORF">BSEPE_1196</name>
</gene>
<dbReference type="CDD" id="cd16282">
    <property type="entry name" value="metallo-hydrolase-like_MBL-fold"/>
    <property type="match status" value="1"/>
</dbReference>
<evidence type="ECO:0000313" key="4">
    <source>
        <dbReference type="EMBL" id="BAS68183.1"/>
    </source>
</evidence>
<dbReference type="InterPro" id="IPR050855">
    <property type="entry name" value="NDM-1-like"/>
</dbReference>
<keyword evidence="5" id="KW-1185">Reference proteome</keyword>
<evidence type="ECO:0000313" key="5">
    <source>
        <dbReference type="Proteomes" id="UP000067399"/>
    </source>
</evidence>
<evidence type="ECO:0000256" key="2">
    <source>
        <dbReference type="SAM" id="SignalP"/>
    </source>
</evidence>
<dbReference type="OrthoDB" id="420651at2"/>
<evidence type="ECO:0000256" key="1">
    <source>
        <dbReference type="ARBA" id="ARBA00005250"/>
    </source>
</evidence>
<feature type="chain" id="PRO_5006014698" description="Metallo-beta-lactamase domain-containing protein" evidence="2">
    <location>
        <begin position="19"/>
        <end position="302"/>
    </location>
</feature>
<organism evidence="4 5">
    <name type="scientific">endosymbiont of Bathymodiolus septemdierum str. Myojin knoll</name>
    <dbReference type="NCBI Taxonomy" id="1303921"/>
    <lineage>
        <taxon>Bacteria</taxon>
        <taxon>Pseudomonadati</taxon>
        <taxon>Pseudomonadota</taxon>
        <taxon>Gammaproteobacteria</taxon>
        <taxon>sulfur-oxidizing symbionts</taxon>
    </lineage>
</organism>
<dbReference type="AlphaFoldDB" id="A0A0N7KBJ4"/>
<dbReference type="PANTHER" id="PTHR42951:SF4">
    <property type="entry name" value="ACYL-COENZYME A THIOESTERASE MBLAC2"/>
    <property type="match status" value="1"/>
</dbReference>
<dbReference type="SUPFAM" id="SSF56281">
    <property type="entry name" value="Metallo-hydrolase/oxidoreductase"/>
    <property type="match status" value="1"/>
</dbReference>
<dbReference type="Proteomes" id="UP000067399">
    <property type="component" value="Chromosome"/>
</dbReference>
<dbReference type="EMBL" id="AP013042">
    <property type="protein sequence ID" value="BAS68183.1"/>
    <property type="molecule type" value="Genomic_DNA"/>
</dbReference>
<dbReference type="KEGG" id="ebh:BSEPE_1196"/>
<sequence>MRIIILLLLLGGMTTAQAALKIQKVSDNVYALIGEMTDRSQENLGNNSTHGFIVTKDGVILVDSGGSYLGAQQIHQMIQKITDKPIKIVINTGGQDHRWLGNEYFHKLGAKIISSSKTHEDQIARADFHMSKLKRLIGKALDGTHPFYSTDTFDANKTLDFGGIHLELYYFGGAHTVGDIMVWMPSTKTMFTGDIVFNDRILGIGPAKNFQSWMHTFEKMASFKPKHIVPGHGNPSDLATAKHNTYDYLAFLKKEVGKILENDGSMVDISKIDQSKFSYLKNYEAFTGKNSQWVFEQMEFDF</sequence>
<dbReference type="STRING" id="1303921.BSEPE_1196"/>
<dbReference type="RefSeq" id="WP_066045150.1">
    <property type="nucleotide sequence ID" value="NZ_AP013042.1"/>
</dbReference>
<comment type="similarity">
    <text evidence="1">Belongs to the metallo-beta-lactamase superfamily. Class-B beta-lactamase family.</text>
</comment>
<keyword evidence="2" id="KW-0732">Signal</keyword>
<reference evidence="4 5" key="2">
    <citation type="journal article" date="2016" name="ISME J.">
        <title>Heterogeneous composition of key metabolic gene clusters in a vent mussel symbiont population.</title>
        <authorList>
            <person name="Ikuta T."/>
            <person name="Takaki Y."/>
            <person name="Nagai Y."/>
            <person name="Shimamura S."/>
            <person name="Tsuda M."/>
            <person name="Kawagucci S."/>
            <person name="Aoki Y."/>
            <person name="Inoue K."/>
            <person name="Teruya M."/>
            <person name="Satou K."/>
            <person name="Teruya K."/>
            <person name="Shimoji M."/>
            <person name="Tamotsu H."/>
            <person name="Hirano T."/>
            <person name="Maruyama T."/>
            <person name="Yoshida T."/>
        </authorList>
    </citation>
    <scope>NUCLEOTIDE SEQUENCE [LARGE SCALE GENOMIC DNA]</scope>
    <source>
        <strain evidence="4 5">Myojin Knoll</strain>
    </source>
</reference>
<dbReference type="Gene3D" id="3.60.15.10">
    <property type="entry name" value="Ribonuclease Z/Hydroxyacylglutathione hydrolase-like"/>
    <property type="match status" value="1"/>
</dbReference>
<dbReference type="SMART" id="SM00849">
    <property type="entry name" value="Lactamase_B"/>
    <property type="match status" value="1"/>
</dbReference>
<evidence type="ECO:0000259" key="3">
    <source>
        <dbReference type="SMART" id="SM00849"/>
    </source>
</evidence>
<dbReference type="GO" id="GO:0017001">
    <property type="term" value="P:antibiotic catabolic process"/>
    <property type="evidence" value="ECO:0007669"/>
    <property type="project" value="UniProtKB-ARBA"/>
</dbReference>
<feature type="domain" description="Metallo-beta-lactamase" evidence="3">
    <location>
        <begin position="48"/>
        <end position="232"/>
    </location>
</feature>
<accession>A0A0N7KBJ4</accession>
<dbReference type="InterPro" id="IPR036866">
    <property type="entry name" value="RibonucZ/Hydroxyglut_hydro"/>
</dbReference>
<feature type="signal peptide" evidence="2">
    <location>
        <begin position="1"/>
        <end position="18"/>
    </location>
</feature>
<reference evidence="4 5" key="1">
    <citation type="journal article" date="2000" name="Mar. Ecol. Prog. Ser.">
        <title>Phylogenetic characterization of endosymbionts in three hydrothermal vent mussels: influence on host distributions.</title>
        <authorList>
            <person name="Fujiwara Y."/>
            <person name="Takai K."/>
            <person name="Uematsu K."/>
            <person name="Tsuchida S."/>
            <person name="Hunt J.C."/>
            <person name="Hashimoto J."/>
        </authorList>
    </citation>
    <scope>NUCLEOTIDE SEQUENCE [LARGE SCALE GENOMIC DNA]</scope>
    <source>
        <strain evidence="4 5">Myojin Knoll</strain>
    </source>
</reference>